<sequence>MKDERLIEIENALKEVNWDIVGLSEIRRIGEETTERDNCIFYHYGTISGLYGVGFMVSKKWKNNILEFIGYSDRIAVLKFQISQKHTLTLIQTYAPTSSHTDDEVESYYDLLNKACDEHRGTWTMVLGDFNAKLGKRQELDNADTLGPHGLGCRNERGTRLLQFAFGQSLKVSNSFFYKKAQRRWTWVSPDSITKNEIDFILSSNQSIVKDVSVINKFNCSSDHRPLRARVSFDIKIHRKLLFTKQIKRLNKHILIQNADHFNLELSNSFKCLEIDIEDVDNQFNNIKKSIYDASKKVKQNRINDNKLTTETIALINERESYARCSPEYNHIDRIVKRSIRKDIRSYNTKLVQIAIEKHHSLRNAKMGANRAKTWINCLKDENGVKHSHRDNITTICTTFYKNLYSDANKNELPDIEYTCPDTIPPITGQEVYTALKSMKYDKSPGEDGITTEALKVGKNTLIPHITNLCNTILHKGQLPVKICHANIILLHKKGDKSDIGNYRPISLISHIYKIFIKIIENRISAKLDSHQPPEQAGFRPGFSTTDHLHTLNQIIEKHSEFNKPLYLGFVDYSKAFDSITHNSIFTALQNQDVDPTYIQILRKIYNNSTADIKLQNPGPLFKIEKGVKQGDPLSPKLFTATLEEVFKKLTLVAEC</sequence>
<reference evidence="2 3" key="1">
    <citation type="submission" date="2021-06" db="EMBL/GenBank/DDBJ databases">
        <title>A haploid diamondback moth (Plutella xylostella L.) genome assembly resolves 31 chromosomes and identifies a diamide resistance mutation.</title>
        <authorList>
            <person name="Ward C.M."/>
            <person name="Perry K.D."/>
            <person name="Baker G."/>
            <person name="Powis K."/>
            <person name="Heckel D.G."/>
            <person name="Baxter S.W."/>
        </authorList>
    </citation>
    <scope>NUCLEOTIDE SEQUENCE [LARGE SCALE GENOMIC DNA]</scope>
    <source>
        <strain evidence="2 3">LV</strain>
        <tissue evidence="2">Single pupa</tissue>
    </source>
</reference>
<name>A0ABQ7QR57_PLUXY</name>
<dbReference type="Pfam" id="PF00078">
    <property type="entry name" value="RVT_1"/>
    <property type="match status" value="1"/>
</dbReference>
<comment type="caution">
    <text evidence="2">The sequence shown here is derived from an EMBL/GenBank/DDBJ whole genome shotgun (WGS) entry which is preliminary data.</text>
</comment>
<dbReference type="Gene3D" id="3.60.10.10">
    <property type="entry name" value="Endonuclease/exonuclease/phosphatase"/>
    <property type="match status" value="1"/>
</dbReference>
<evidence type="ECO:0000313" key="2">
    <source>
        <dbReference type="EMBL" id="KAG7307560.1"/>
    </source>
</evidence>
<dbReference type="InterPro" id="IPR043502">
    <property type="entry name" value="DNA/RNA_pol_sf"/>
</dbReference>
<dbReference type="CDD" id="cd01650">
    <property type="entry name" value="RT_nLTR_like"/>
    <property type="match status" value="1"/>
</dbReference>
<organism evidence="2 3">
    <name type="scientific">Plutella xylostella</name>
    <name type="common">Diamondback moth</name>
    <name type="synonym">Plutella maculipennis</name>
    <dbReference type="NCBI Taxonomy" id="51655"/>
    <lineage>
        <taxon>Eukaryota</taxon>
        <taxon>Metazoa</taxon>
        <taxon>Ecdysozoa</taxon>
        <taxon>Arthropoda</taxon>
        <taxon>Hexapoda</taxon>
        <taxon>Insecta</taxon>
        <taxon>Pterygota</taxon>
        <taxon>Neoptera</taxon>
        <taxon>Endopterygota</taxon>
        <taxon>Lepidoptera</taxon>
        <taxon>Glossata</taxon>
        <taxon>Ditrysia</taxon>
        <taxon>Yponomeutoidea</taxon>
        <taxon>Plutellidae</taxon>
        <taxon>Plutella</taxon>
    </lineage>
</organism>
<dbReference type="PROSITE" id="PS50878">
    <property type="entry name" value="RT_POL"/>
    <property type="match status" value="1"/>
</dbReference>
<dbReference type="SUPFAM" id="SSF56219">
    <property type="entry name" value="DNase I-like"/>
    <property type="match status" value="1"/>
</dbReference>
<dbReference type="PANTHER" id="PTHR19446">
    <property type="entry name" value="REVERSE TRANSCRIPTASES"/>
    <property type="match status" value="1"/>
</dbReference>
<evidence type="ECO:0000259" key="1">
    <source>
        <dbReference type="PROSITE" id="PS50878"/>
    </source>
</evidence>
<dbReference type="Proteomes" id="UP000823941">
    <property type="component" value="Chromosome 10"/>
</dbReference>
<dbReference type="SUPFAM" id="SSF56672">
    <property type="entry name" value="DNA/RNA polymerases"/>
    <property type="match status" value="1"/>
</dbReference>
<feature type="domain" description="Reverse transcriptase" evidence="1">
    <location>
        <begin position="472"/>
        <end position="656"/>
    </location>
</feature>
<proteinExistence type="predicted"/>
<protein>
    <recommendedName>
        <fullName evidence="1">Reverse transcriptase domain-containing protein</fullName>
    </recommendedName>
</protein>
<dbReference type="Pfam" id="PF03372">
    <property type="entry name" value="Exo_endo_phos"/>
    <property type="match status" value="1"/>
</dbReference>
<dbReference type="EMBL" id="JAHIBW010000010">
    <property type="protein sequence ID" value="KAG7307560.1"/>
    <property type="molecule type" value="Genomic_DNA"/>
</dbReference>
<dbReference type="InterPro" id="IPR005135">
    <property type="entry name" value="Endo/exonuclease/phosphatase"/>
</dbReference>
<gene>
    <name evidence="2" type="ORF">JYU34_007776</name>
</gene>
<dbReference type="CDD" id="cd09076">
    <property type="entry name" value="L1-EN"/>
    <property type="match status" value="1"/>
</dbReference>
<accession>A0ABQ7QR57</accession>
<keyword evidence="3" id="KW-1185">Reference proteome</keyword>
<dbReference type="InterPro" id="IPR000477">
    <property type="entry name" value="RT_dom"/>
</dbReference>
<evidence type="ECO:0000313" key="3">
    <source>
        <dbReference type="Proteomes" id="UP000823941"/>
    </source>
</evidence>
<dbReference type="InterPro" id="IPR036691">
    <property type="entry name" value="Endo/exonu/phosph_ase_sf"/>
</dbReference>